<keyword evidence="1" id="KW-0472">Membrane</keyword>
<dbReference type="Proteomes" id="UP000176604">
    <property type="component" value="Unassembled WGS sequence"/>
</dbReference>
<accession>A0A1F7UK57</accession>
<sequence>MENAAIARPSFPSVRKIIALFTATALLMMLVAVTFVYKQYKPKINQKGAKQVIAQHIQW</sequence>
<evidence type="ECO:0000256" key="1">
    <source>
        <dbReference type="SAM" id="Phobius"/>
    </source>
</evidence>
<keyword evidence="1" id="KW-1133">Transmembrane helix</keyword>
<keyword evidence="1" id="KW-0812">Transmembrane</keyword>
<evidence type="ECO:0000313" key="2">
    <source>
        <dbReference type="EMBL" id="OGL78088.1"/>
    </source>
</evidence>
<proteinExistence type="predicted"/>
<protein>
    <submittedName>
        <fullName evidence="2">Uncharacterized protein</fullName>
    </submittedName>
</protein>
<reference evidence="2 3" key="1">
    <citation type="journal article" date="2016" name="Nat. Commun.">
        <title>Thousands of microbial genomes shed light on interconnected biogeochemical processes in an aquifer system.</title>
        <authorList>
            <person name="Anantharaman K."/>
            <person name="Brown C.T."/>
            <person name="Hug L.A."/>
            <person name="Sharon I."/>
            <person name="Castelle C.J."/>
            <person name="Probst A.J."/>
            <person name="Thomas B.C."/>
            <person name="Singh A."/>
            <person name="Wilkins M.J."/>
            <person name="Karaoz U."/>
            <person name="Brodie E.L."/>
            <person name="Williams K.H."/>
            <person name="Hubbard S.S."/>
            <person name="Banfield J.F."/>
        </authorList>
    </citation>
    <scope>NUCLEOTIDE SEQUENCE [LARGE SCALE GENOMIC DNA]</scope>
</reference>
<dbReference type="EMBL" id="MGEF01000039">
    <property type="protein sequence ID" value="OGL78088.1"/>
    <property type="molecule type" value="Genomic_DNA"/>
</dbReference>
<comment type="caution">
    <text evidence="2">The sequence shown here is derived from an EMBL/GenBank/DDBJ whole genome shotgun (WGS) entry which is preliminary data.</text>
</comment>
<evidence type="ECO:0000313" key="3">
    <source>
        <dbReference type="Proteomes" id="UP000176604"/>
    </source>
</evidence>
<feature type="transmembrane region" description="Helical" evidence="1">
    <location>
        <begin position="17"/>
        <end position="37"/>
    </location>
</feature>
<name>A0A1F7UK57_9BACT</name>
<gene>
    <name evidence="2" type="ORF">A3J43_04190</name>
</gene>
<organism evidence="2 3">
    <name type="scientific">Candidatus Uhrbacteria bacterium RIFCSPHIGHO2_12_FULL_54_23</name>
    <dbReference type="NCBI Taxonomy" id="1802397"/>
    <lineage>
        <taxon>Bacteria</taxon>
        <taxon>Candidatus Uhriibacteriota</taxon>
    </lineage>
</organism>
<dbReference type="AlphaFoldDB" id="A0A1F7UK57"/>